<gene>
    <name evidence="7" type="ORF">HA252_03000</name>
</gene>
<evidence type="ECO:0000313" key="7">
    <source>
        <dbReference type="EMBL" id="HIH16347.1"/>
    </source>
</evidence>
<keyword evidence="2" id="KW-0547">Nucleotide-binding</keyword>
<evidence type="ECO:0000256" key="4">
    <source>
        <dbReference type="ARBA" id="ARBA00022917"/>
    </source>
</evidence>
<dbReference type="PANTHER" id="PTHR42780">
    <property type="entry name" value="SOLEUCYL-TRNA SYNTHETASE"/>
    <property type="match status" value="1"/>
</dbReference>
<dbReference type="InterPro" id="IPR023586">
    <property type="entry name" value="Ile-tRNA-ligase_type2"/>
</dbReference>
<accession>A0A7J4JK90</accession>
<dbReference type="InterPro" id="IPR013155">
    <property type="entry name" value="M/V/L/I-tRNA-synth_anticd-bd"/>
</dbReference>
<dbReference type="Proteomes" id="UP000564964">
    <property type="component" value="Unassembled WGS sequence"/>
</dbReference>
<protein>
    <submittedName>
        <fullName evidence="7">Class I tRNA ligase family protein</fullName>
    </submittedName>
</protein>
<sequence>GRGAEETLNYCLVTLARLLAPITPHVTEYVYQHFKGPSLPESIHLLSLPEPEEKRMDAGLEKEMELAMEIAQATLALREEKKLRLRWPLNELVVQSKDGRGVGRAAGILATMCNVKKVSEATTAPKGEYASKPVDELTLHLNTAADERLRDEWEVRELVRRVQELRKEAKLQPGQKVDLLIACDDGKFLEAHRKAVEEETHTRFVNGEGLPPAGEKREKLLDRVFYVKLKP</sequence>
<feature type="non-terminal residue" evidence="7">
    <location>
        <position position="1"/>
    </location>
</feature>
<dbReference type="Pfam" id="PF19302">
    <property type="entry name" value="DUF5915"/>
    <property type="match status" value="1"/>
</dbReference>
<evidence type="ECO:0000256" key="2">
    <source>
        <dbReference type="ARBA" id="ARBA00022741"/>
    </source>
</evidence>
<keyword evidence="5" id="KW-0030">Aminoacyl-tRNA synthetase</keyword>
<keyword evidence="1 7" id="KW-0436">Ligase</keyword>
<comment type="caution">
    <text evidence="7">The sequence shown here is derived from an EMBL/GenBank/DDBJ whole genome shotgun (WGS) entry which is preliminary data.</text>
</comment>
<dbReference type="EMBL" id="DUGH01000074">
    <property type="protein sequence ID" value="HIH16347.1"/>
    <property type="molecule type" value="Genomic_DNA"/>
</dbReference>
<dbReference type="InterPro" id="IPR009080">
    <property type="entry name" value="tRNAsynth_Ia_anticodon-bd"/>
</dbReference>
<dbReference type="SUPFAM" id="SSF47323">
    <property type="entry name" value="Anticodon-binding domain of a subclass of class I aminoacyl-tRNA synthetases"/>
    <property type="match status" value="1"/>
</dbReference>
<dbReference type="GO" id="GO:0006428">
    <property type="term" value="P:isoleucyl-tRNA aminoacylation"/>
    <property type="evidence" value="ECO:0007669"/>
    <property type="project" value="TreeGrafter"/>
</dbReference>
<keyword evidence="3" id="KW-0067">ATP-binding</keyword>
<evidence type="ECO:0000256" key="3">
    <source>
        <dbReference type="ARBA" id="ARBA00022840"/>
    </source>
</evidence>
<dbReference type="GO" id="GO:0004822">
    <property type="term" value="F:isoleucine-tRNA ligase activity"/>
    <property type="evidence" value="ECO:0007669"/>
    <property type="project" value="InterPro"/>
</dbReference>
<feature type="domain" description="Methionyl/Valyl/Leucyl/Isoleucyl-tRNA synthetase anticodon-binding" evidence="6">
    <location>
        <begin position="4"/>
        <end position="90"/>
    </location>
</feature>
<proteinExistence type="predicted"/>
<dbReference type="PANTHER" id="PTHR42780:SF1">
    <property type="entry name" value="ISOLEUCINE--TRNA LIGASE, CYTOPLASMIC"/>
    <property type="match status" value="1"/>
</dbReference>
<evidence type="ECO:0000259" key="6">
    <source>
        <dbReference type="Pfam" id="PF08264"/>
    </source>
</evidence>
<evidence type="ECO:0000313" key="8">
    <source>
        <dbReference type="Proteomes" id="UP000564964"/>
    </source>
</evidence>
<keyword evidence="4" id="KW-0648">Protein biosynthesis</keyword>
<dbReference type="Pfam" id="PF08264">
    <property type="entry name" value="Anticodon_1"/>
    <property type="match status" value="1"/>
</dbReference>
<organism evidence="7 8">
    <name type="scientific">Candidatus Iainarchaeum sp</name>
    <dbReference type="NCBI Taxonomy" id="3101447"/>
    <lineage>
        <taxon>Archaea</taxon>
        <taxon>Candidatus Iainarchaeota</taxon>
        <taxon>Candidatus Iainarchaeia</taxon>
        <taxon>Candidatus Iainarchaeales</taxon>
        <taxon>Candidatus Iainarchaeaceae</taxon>
        <taxon>Candidatus Iainarchaeum</taxon>
    </lineage>
</organism>
<evidence type="ECO:0000256" key="5">
    <source>
        <dbReference type="ARBA" id="ARBA00023146"/>
    </source>
</evidence>
<dbReference type="Gene3D" id="1.10.730.10">
    <property type="entry name" value="Isoleucyl-tRNA Synthetase, Domain 1"/>
    <property type="match status" value="1"/>
</dbReference>
<evidence type="ECO:0000256" key="1">
    <source>
        <dbReference type="ARBA" id="ARBA00022598"/>
    </source>
</evidence>
<dbReference type="AlphaFoldDB" id="A0A7J4JK90"/>
<dbReference type="GO" id="GO:0005524">
    <property type="term" value="F:ATP binding"/>
    <property type="evidence" value="ECO:0007669"/>
    <property type="project" value="UniProtKB-KW"/>
</dbReference>
<reference evidence="8" key="1">
    <citation type="journal article" date="2020" name="bioRxiv">
        <title>A rank-normalized archaeal taxonomy based on genome phylogeny resolves widespread incomplete and uneven classifications.</title>
        <authorList>
            <person name="Rinke C."/>
            <person name="Chuvochina M."/>
            <person name="Mussig A.J."/>
            <person name="Chaumeil P.-A."/>
            <person name="Waite D.W."/>
            <person name="Whitman W.B."/>
            <person name="Parks D.H."/>
            <person name="Hugenholtz P."/>
        </authorList>
    </citation>
    <scope>NUCLEOTIDE SEQUENCE [LARGE SCALE GENOMIC DNA]</scope>
</reference>
<name>A0A7J4JK90_9ARCH</name>